<sequence length="468" mass="47223">MSRRTTATFGVLVVAATAFALLQAMVIPVLPQIQRALDTDARSVTWVVSAYLLSAAVATPVVGRLGDAVGKKPMLVTALLLLAAGSLGAAFAPDIRVMTAARALQGIGGAVMPLAFGIVRDEFPGDRVPFAIGVLAALGGIGASAGLVLAGPLVALWGYRWLFLLPMVVLVVTAAAAAAVVRPSATRAEPISWAPAPFLAGALATFVLATTNASGWGWTDRRTAGLYALSALLGLLWYRLESRAAHPLIDLRMMAIPAVRSGNIVSFLLGFAMFAVYAFVPQILQAPASTGYGAGTSVTGSGLLMLPLASAVFLGGLAAARLVRRAGSRRVVVAACAVIAVCLAAVAWRYATAWQLVTALGVYGLALGVALASLATLVVVSVPASQTAVAGAVNFNARNIGGAVGTAVTATVVTAHLDGGGVPLASGYTAGFVVLAVSMALATALAAAIPVAAGGGTFLTKRMVGNTR</sequence>
<dbReference type="AlphaFoldDB" id="A0A6V8KAV9"/>
<organism evidence="8 9">
    <name type="scientific">Phytohabitans houttuyneae</name>
    <dbReference type="NCBI Taxonomy" id="1076126"/>
    <lineage>
        <taxon>Bacteria</taxon>
        <taxon>Bacillati</taxon>
        <taxon>Actinomycetota</taxon>
        <taxon>Actinomycetes</taxon>
        <taxon>Micromonosporales</taxon>
        <taxon>Micromonosporaceae</taxon>
    </lineage>
</organism>
<evidence type="ECO:0000256" key="1">
    <source>
        <dbReference type="ARBA" id="ARBA00004651"/>
    </source>
</evidence>
<dbReference type="EMBL" id="BLPF01000002">
    <property type="protein sequence ID" value="GFJ82372.1"/>
    <property type="molecule type" value="Genomic_DNA"/>
</dbReference>
<evidence type="ECO:0000313" key="8">
    <source>
        <dbReference type="EMBL" id="GFJ82372.1"/>
    </source>
</evidence>
<keyword evidence="3 6" id="KW-0812">Transmembrane</keyword>
<dbReference type="PANTHER" id="PTHR42718:SF9">
    <property type="entry name" value="MAJOR FACILITATOR SUPERFAMILY MULTIDRUG TRANSPORTER MFSC"/>
    <property type="match status" value="1"/>
</dbReference>
<feature type="transmembrane region" description="Helical" evidence="6">
    <location>
        <begin position="400"/>
        <end position="417"/>
    </location>
</feature>
<evidence type="ECO:0000259" key="7">
    <source>
        <dbReference type="PROSITE" id="PS50850"/>
    </source>
</evidence>
<dbReference type="Gene3D" id="1.20.1720.10">
    <property type="entry name" value="Multidrug resistance protein D"/>
    <property type="match status" value="1"/>
</dbReference>
<evidence type="ECO:0000256" key="6">
    <source>
        <dbReference type="SAM" id="Phobius"/>
    </source>
</evidence>
<dbReference type="RefSeq" id="WP_173062786.1">
    <property type="nucleotide sequence ID" value="NZ_BAABGO010000054.1"/>
</dbReference>
<dbReference type="Proteomes" id="UP000482800">
    <property type="component" value="Unassembled WGS sequence"/>
</dbReference>
<reference evidence="8 9" key="2">
    <citation type="submission" date="2020-03" db="EMBL/GenBank/DDBJ databases">
        <authorList>
            <person name="Ichikawa N."/>
            <person name="Kimura A."/>
            <person name="Kitahashi Y."/>
            <person name="Uohara A."/>
        </authorList>
    </citation>
    <scope>NUCLEOTIDE SEQUENCE [LARGE SCALE GENOMIC DNA]</scope>
    <source>
        <strain evidence="8 9">NBRC 108639</strain>
    </source>
</reference>
<accession>A0A6V8KAV9</accession>
<dbReference type="Pfam" id="PF07690">
    <property type="entry name" value="MFS_1"/>
    <property type="match status" value="1"/>
</dbReference>
<evidence type="ECO:0000256" key="5">
    <source>
        <dbReference type="ARBA" id="ARBA00023136"/>
    </source>
</evidence>
<gene>
    <name evidence="8" type="ORF">Phou_065520</name>
</gene>
<dbReference type="GO" id="GO:0022857">
    <property type="term" value="F:transmembrane transporter activity"/>
    <property type="evidence" value="ECO:0007669"/>
    <property type="project" value="InterPro"/>
</dbReference>
<evidence type="ECO:0000256" key="3">
    <source>
        <dbReference type="ARBA" id="ARBA00022692"/>
    </source>
</evidence>
<name>A0A6V8KAV9_9ACTN</name>
<proteinExistence type="predicted"/>
<feature type="transmembrane region" description="Helical" evidence="6">
    <location>
        <begin position="224"/>
        <end position="240"/>
    </location>
</feature>
<feature type="transmembrane region" description="Helical" evidence="6">
    <location>
        <begin position="261"/>
        <end position="280"/>
    </location>
</feature>
<evidence type="ECO:0000256" key="2">
    <source>
        <dbReference type="ARBA" id="ARBA00022448"/>
    </source>
</evidence>
<feature type="transmembrane region" description="Helical" evidence="6">
    <location>
        <begin position="99"/>
        <end position="119"/>
    </location>
</feature>
<feature type="transmembrane region" description="Helical" evidence="6">
    <location>
        <begin position="300"/>
        <end position="319"/>
    </location>
</feature>
<dbReference type="PANTHER" id="PTHR42718">
    <property type="entry name" value="MAJOR FACILITATOR SUPERFAMILY MULTIDRUG TRANSPORTER MFSC"/>
    <property type="match status" value="1"/>
</dbReference>
<feature type="transmembrane region" description="Helical" evidence="6">
    <location>
        <begin position="44"/>
        <end position="62"/>
    </location>
</feature>
<dbReference type="InterPro" id="IPR011701">
    <property type="entry name" value="MFS"/>
</dbReference>
<keyword evidence="2" id="KW-0813">Transport</keyword>
<feature type="transmembrane region" description="Helical" evidence="6">
    <location>
        <begin position="193"/>
        <end position="218"/>
    </location>
</feature>
<protein>
    <submittedName>
        <fullName evidence="8">MFS transporter</fullName>
    </submittedName>
</protein>
<dbReference type="PROSITE" id="PS50850">
    <property type="entry name" value="MFS"/>
    <property type="match status" value="1"/>
</dbReference>
<comment type="caution">
    <text evidence="8">The sequence shown here is derived from an EMBL/GenBank/DDBJ whole genome shotgun (WGS) entry which is preliminary data.</text>
</comment>
<keyword evidence="5 6" id="KW-0472">Membrane</keyword>
<feature type="transmembrane region" description="Helical" evidence="6">
    <location>
        <begin position="331"/>
        <end position="351"/>
    </location>
</feature>
<evidence type="ECO:0000256" key="4">
    <source>
        <dbReference type="ARBA" id="ARBA00022989"/>
    </source>
</evidence>
<dbReference type="SUPFAM" id="SSF103473">
    <property type="entry name" value="MFS general substrate transporter"/>
    <property type="match status" value="1"/>
</dbReference>
<evidence type="ECO:0000313" key="9">
    <source>
        <dbReference type="Proteomes" id="UP000482800"/>
    </source>
</evidence>
<keyword evidence="9" id="KW-1185">Reference proteome</keyword>
<dbReference type="InterPro" id="IPR036259">
    <property type="entry name" value="MFS_trans_sf"/>
</dbReference>
<dbReference type="GO" id="GO:0005886">
    <property type="term" value="C:plasma membrane"/>
    <property type="evidence" value="ECO:0007669"/>
    <property type="project" value="UniProtKB-SubCell"/>
</dbReference>
<feature type="domain" description="Major facilitator superfamily (MFS) profile" evidence="7">
    <location>
        <begin position="8"/>
        <end position="454"/>
    </location>
</feature>
<comment type="subcellular location">
    <subcellularLocation>
        <location evidence="1">Cell membrane</location>
        <topology evidence="1">Multi-pass membrane protein</topology>
    </subcellularLocation>
</comment>
<dbReference type="Gene3D" id="1.20.1250.20">
    <property type="entry name" value="MFS general substrate transporter like domains"/>
    <property type="match status" value="1"/>
</dbReference>
<reference evidence="8 9" key="1">
    <citation type="submission" date="2020-03" db="EMBL/GenBank/DDBJ databases">
        <title>Whole genome shotgun sequence of Phytohabitans houttuyneae NBRC 108639.</title>
        <authorList>
            <person name="Komaki H."/>
            <person name="Tamura T."/>
        </authorList>
    </citation>
    <scope>NUCLEOTIDE SEQUENCE [LARGE SCALE GENOMIC DNA]</scope>
    <source>
        <strain evidence="8 9">NBRC 108639</strain>
    </source>
</reference>
<feature type="transmembrane region" description="Helical" evidence="6">
    <location>
        <begin position="161"/>
        <end position="181"/>
    </location>
</feature>
<feature type="transmembrane region" description="Helical" evidence="6">
    <location>
        <begin position="357"/>
        <end position="380"/>
    </location>
</feature>
<feature type="transmembrane region" description="Helical" evidence="6">
    <location>
        <begin position="74"/>
        <end position="93"/>
    </location>
</feature>
<feature type="transmembrane region" description="Helical" evidence="6">
    <location>
        <begin position="429"/>
        <end position="453"/>
    </location>
</feature>
<dbReference type="InterPro" id="IPR020846">
    <property type="entry name" value="MFS_dom"/>
</dbReference>
<feature type="transmembrane region" description="Helical" evidence="6">
    <location>
        <begin position="131"/>
        <end position="155"/>
    </location>
</feature>
<keyword evidence="4 6" id="KW-1133">Transmembrane helix</keyword>